<dbReference type="PANTHER" id="PTHR37265">
    <property type="entry name" value="OS01G0195300 PROTEIN"/>
    <property type="match status" value="1"/>
</dbReference>
<comment type="caution">
    <text evidence="2">The sequence shown here is derived from an EMBL/GenBank/DDBJ whole genome shotgun (WGS) entry which is preliminary data.</text>
</comment>
<dbReference type="EMBL" id="JAAGAX010000009">
    <property type="protein sequence ID" value="KAF2302697.1"/>
    <property type="molecule type" value="Genomic_DNA"/>
</dbReference>
<evidence type="ECO:0000256" key="1">
    <source>
        <dbReference type="SAM" id="MobiDB-lite"/>
    </source>
</evidence>
<evidence type="ECO:0000313" key="3">
    <source>
        <dbReference type="Proteomes" id="UP000467840"/>
    </source>
</evidence>
<proteinExistence type="predicted"/>
<feature type="compositionally biased region" description="Polar residues" evidence="1">
    <location>
        <begin position="114"/>
        <end position="127"/>
    </location>
</feature>
<organism evidence="2 3">
    <name type="scientific">Hevea brasiliensis</name>
    <name type="common">Para rubber tree</name>
    <name type="synonym">Siphonia brasiliensis</name>
    <dbReference type="NCBI Taxonomy" id="3981"/>
    <lineage>
        <taxon>Eukaryota</taxon>
        <taxon>Viridiplantae</taxon>
        <taxon>Streptophyta</taxon>
        <taxon>Embryophyta</taxon>
        <taxon>Tracheophyta</taxon>
        <taxon>Spermatophyta</taxon>
        <taxon>Magnoliopsida</taxon>
        <taxon>eudicotyledons</taxon>
        <taxon>Gunneridae</taxon>
        <taxon>Pentapetalae</taxon>
        <taxon>rosids</taxon>
        <taxon>fabids</taxon>
        <taxon>Malpighiales</taxon>
        <taxon>Euphorbiaceae</taxon>
        <taxon>Crotonoideae</taxon>
        <taxon>Micrandreae</taxon>
        <taxon>Hevea</taxon>
    </lineage>
</organism>
<reference evidence="2 3" key="1">
    <citation type="journal article" date="2020" name="Mol. Plant">
        <title>The Chromosome-Based Rubber Tree Genome Provides New Insights into Spurge Genome Evolution and Rubber Biosynthesis.</title>
        <authorList>
            <person name="Liu J."/>
            <person name="Shi C."/>
            <person name="Shi C.C."/>
            <person name="Li W."/>
            <person name="Zhang Q.J."/>
            <person name="Zhang Y."/>
            <person name="Li K."/>
            <person name="Lu H.F."/>
            <person name="Shi C."/>
            <person name="Zhu S.T."/>
            <person name="Xiao Z.Y."/>
            <person name="Nan H."/>
            <person name="Yue Y."/>
            <person name="Zhu X.G."/>
            <person name="Wu Y."/>
            <person name="Hong X.N."/>
            <person name="Fan G.Y."/>
            <person name="Tong Y."/>
            <person name="Zhang D."/>
            <person name="Mao C.L."/>
            <person name="Liu Y.L."/>
            <person name="Hao S.J."/>
            <person name="Liu W.Q."/>
            <person name="Lv M.Q."/>
            <person name="Zhang H.B."/>
            <person name="Liu Y."/>
            <person name="Hu-Tang G.R."/>
            <person name="Wang J.P."/>
            <person name="Wang J.H."/>
            <person name="Sun Y.H."/>
            <person name="Ni S.B."/>
            <person name="Chen W.B."/>
            <person name="Zhang X.C."/>
            <person name="Jiao Y.N."/>
            <person name="Eichler E.E."/>
            <person name="Li G.H."/>
            <person name="Liu X."/>
            <person name="Gao L.Z."/>
        </authorList>
    </citation>
    <scope>NUCLEOTIDE SEQUENCE [LARGE SCALE GENOMIC DNA]</scope>
    <source>
        <strain evidence="3">cv. GT1</strain>
        <tissue evidence="2">Leaf</tissue>
    </source>
</reference>
<evidence type="ECO:0000313" key="2">
    <source>
        <dbReference type="EMBL" id="KAF2302697.1"/>
    </source>
</evidence>
<feature type="region of interest" description="Disordered" evidence="1">
    <location>
        <begin position="114"/>
        <end position="150"/>
    </location>
</feature>
<gene>
    <name evidence="2" type="ORF">GH714_001228</name>
</gene>
<sequence>MVDHVREVGANLHILDVTRKRHSSSGLWSPIKSVAARANGRPVRVSPLRLNLEYNDSKNINFCLPRDPPNYQKLKNKNSEPSRPRCRVLLVVTEKRQRVFIDPNKPYGSAITLMSTSKGESQAQPTMETEDSGKREEGSRTPSLPDTSGDLGEEIAAWLSMDDDTVDELMKFLDTDPEGASTTCISANTTKVKFIENPYSSPLIFQSSSSYITINGNEESCGSSFSDWESSVMASVDIGGIVNAGKADGIDGFCEWFQGGKGSAWGLNVVEEEERGLALAEESGGGDGRETMIVWP</sequence>
<protein>
    <submittedName>
        <fullName evidence="2">Uncharacterized protein</fullName>
    </submittedName>
</protein>
<name>A0A6A6LQB0_HEVBR</name>
<keyword evidence="3" id="KW-1185">Reference proteome</keyword>
<dbReference type="PANTHER" id="PTHR37265:SF5">
    <property type="entry name" value="OS01G0195300 PROTEIN"/>
    <property type="match status" value="1"/>
</dbReference>
<accession>A0A6A6LQB0</accession>
<dbReference type="AlphaFoldDB" id="A0A6A6LQB0"/>
<dbReference type="Proteomes" id="UP000467840">
    <property type="component" value="Chromosome 16"/>
</dbReference>